<accession>A0A3B1BQT4</accession>
<evidence type="ECO:0000313" key="1">
    <source>
        <dbReference type="EMBL" id="VAX20666.1"/>
    </source>
</evidence>
<dbReference type="InterPro" id="IPR029044">
    <property type="entry name" value="Nucleotide-diphossugar_trans"/>
</dbReference>
<organism evidence="1">
    <name type="scientific">hydrothermal vent metagenome</name>
    <dbReference type="NCBI Taxonomy" id="652676"/>
    <lineage>
        <taxon>unclassified sequences</taxon>
        <taxon>metagenomes</taxon>
        <taxon>ecological metagenomes</taxon>
    </lineage>
</organism>
<sequence length="268" mass="30625">MEKIGVYLLIRDDPYTLEELFGSLPRQSETRFEMIGIHKPGLSHPSTKIVKKKLKEIHVVEDENAGALLNSLVSSRNDDVIVVLDCAFIPSNQVWLSRLVSYLGQGDAEIVIGRIAHDIYTNWLIQNDFKTEQNLTYRDAISPFYFQFGNFAVTKEVIRRNPFPEGNFDEFALRWILSNPGKVRFVADAVVTYLDHITVDAFVEAYRNYSREAHGHGVPVGAGLNLFFRGIYRDARLSLNKNAPQWIFFSLYFRLRQAAGFLFAGRKG</sequence>
<evidence type="ECO:0008006" key="2">
    <source>
        <dbReference type="Google" id="ProtNLM"/>
    </source>
</evidence>
<proteinExistence type="predicted"/>
<name>A0A3B1BQT4_9ZZZZ</name>
<gene>
    <name evidence="1" type="ORF">MNBD_NITROSPINAE02-1532</name>
</gene>
<dbReference type="AlphaFoldDB" id="A0A3B1BQT4"/>
<dbReference type="EMBL" id="UOGE01000060">
    <property type="protein sequence ID" value="VAX20666.1"/>
    <property type="molecule type" value="Genomic_DNA"/>
</dbReference>
<dbReference type="SUPFAM" id="SSF53448">
    <property type="entry name" value="Nucleotide-diphospho-sugar transferases"/>
    <property type="match status" value="1"/>
</dbReference>
<protein>
    <recommendedName>
        <fullName evidence="2">Glycosyltransferase 2-like domain-containing protein</fullName>
    </recommendedName>
</protein>
<reference evidence="1" key="1">
    <citation type="submission" date="2018-06" db="EMBL/GenBank/DDBJ databases">
        <authorList>
            <person name="Zhirakovskaya E."/>
        </authorList>
    </citation>
    <scope>NUCLEOTIDE SEQUENCE</scope>
</reference>